<keyword evidence="3" id="KW-0547">Nucleotide-binding</keyword>
<feature type="domain" description="ABC transporter" evidence="7">
    <location>
        <begin position="36"/>
        <end position="266"/>
    </location>
</feature>
<sequence length="269" mass="27927">MWPCSCGASCSPRGRRTRSAATSGSSPPTSEPTMLLEATGVRAGYGKLTILQGMEIAAEAGKITTVLGPNGAGKSTLMKAVAGHLPITGGTVCFEGEDITRLGALASARAGIGYVPQERNVFAGLSVADNLRVAALAYEGAEARVAGVLERFPILAERRRQAASTLSGGERQTLAIATALVGAPRLLLLDEPTAGLAPIFVQAIIDWVRTLTGDGMAVIWVIEQDPEAVLAISDTTTVIAAGQTRETLPSAELLEPGRLESIIFETDDT</sequence>
<dbReference type="PANTHER" id="PTHR43820">
    <property type="entry name" value="HIGH-AFFINITY BRANCHED-CHAIN AMINO ACID TRANSPORT ATP-BINDING PROTEIN LIVF"/>
    <property type="match status" value="1"/>
</dbReference>
<dbReference type="PANTHER" id="PTHR43820:SF4">
    <property type="entry name" value="HIGH-AFFINITY BRANCHED-CHAIN AMINO ACID TRANSPORT ATP-BINDING PROTEIN LIVF"/>
    <property type="match status" value="1"/>
</dbReference>
<dbReference type="GO" id="GO:0005524">
    <property type="term" value="F:ATP binding"/>
    <property type="evidence" value="ECO:0007669"/>
    <property type="project" value="UniProtKB-KW"/>
</dbReference>
<dbReference type="GO" id="GO:0016887">
    <property type="term" value="F:ATP hydrolysis activity"/>
    <property type="evidence" value="ECO:0007669"/>
    <property type="project" value="InterPro"/>
</dbReference>
<feature type="compositionally biased region" description="Low complexity" evidence="6">
    <location>
        <begin position="19"/>
        <end position="33"/>
    </location>
</feature>
<dbReference type="InterPro" id="IPR027417">
    <property type="entry name" value="P-loop_NTPase"/>
</dbReference>
<dbReference type="GO" id="GO:0015807">
    <property type="term" value="P:L-amino acid transport"/>
    <property type="evidence" value="ECO:0007669"/>
    <property type="project" value="TreeGrafter"/>
</dbReference>
<dbReference type="InterPro" id="IPR052156">
    <property type="entry name" value="BCAA_Transport_ATP-bd_LivF"/>
</dbReference>
<evidence type="ECO:0000256" key="6">
    <source>
        <dbReference type="SAM" id="MobiDB-lite"/>
    </source>
</evidence>
<feature type="region of interest" description="Disordered" evidence="6">
    <location>
        <begin position="1"/>
        <end position="33"/>
    </location>
</feature>
<keyword evidence="9" id="KW-1185">Reference proteome</keyword>
<evidence type="ECO:0000313" key="9">
    <source>
        <dbReference type="Proteomes" id="UP000249590"/>
    </source>
</evidence>
<reference evidence="8 9" key="1">
    <citation type="submission" date="2018-05" db="EMBL/GenBank/DDBJ databases">
        <title>Acuticoccus sediminis sp. nov., isolated from deep-sea sediment of Indian Ocean.</title>
        <authorList>
            <person name="Liu X."/>
            <person name="Lai Q."/>
            <person name="Du Y."/>
            <person name="Sun F."/>
            <person name="Zhang X."/>
            <person name="Wang S."/>
            <person name="Shao Z."/>
        </authorList>
    </citation>
    <scope>NUCLEOTIDE SEQUENCE [LARGE SCALE GENOMIC DNA]</scope>
    <source>
        <strain evidence="8 9">PTG4-2</strain>
    </source>
</reference>
<keyword evidence="5" id="KW-0029">Amino-acid transport</keyword>
<evidence type="ECO:0000256" key="5">
    <source>
        <dbReference type="ARBA" id="ARBA00022970"/>
    </source>
</evidence>
<protein>
    <submittedName>
        <fullName evidence="8">ABC transporter ATP-binding protein</fullName>
    </submittedName>
</protein>
<dbReference type="SMART" id="SM00382">
    <property type="entry name" value="AAA"/>
    <property type="match status" value="1"/>
</dbReference>
<evidence type="ECO:0000313" key="8">
    <source>
        <dbReference type="EMBL" id="RAI01698.1"/>
    </source>
</evidence>
<dbReference type="GO" id="GO:0015658">
    <property type="term" value="F:branched-chain amino acid transmembrane transporter activity"/>
    <property type="evidence" value="ECO:0007669"/>
    <property type="project" value="TreeGrafter"/>
</dbReference>
<dbReference type="SUPFAM" id="SSF52540">
    <property type="entry name" value="P-loop containing nucleoside triphosphate hydrolases"/>
    <property type="match status" value="1"/>
</dbReference>
<name>A0A8B2NTU4_9HYPH</name>
<comment type="caution">
    <text evidence="8">The sequence shown here is derived from an EMBL/GenBank/DDBJ whole genome shotgun (WGS) entry which is preliminary data.</text>
</comment>
<proteinExistence type="inferred from homology"/>
<accession>A0A8B2NTU4</accession>
<dbReference type="Gene3D" id="3.40.50.300">
    <property type="entry name" value="P-loop containing nucleotide triphosphate hydrolases"/>
    <property type="match status" value="1"/>
</dbReference>
<dbReference type="InterPro" id="IPR003593">
    <property type="entry name" value="AAA+_ATPase"/>
</dbReference>
<evidence type="ECO:0000259" key="7">
    <source>
        <dbReference type="PROSITE" id="PS50893"/>
    </source>
</evidence>
<dbReference type="PROSITE" id="PS50893">
    <property type="entry name" value="ABC_TRANSPORTER_2"/>
    <property type="match status" value="1"/>
</dbReference>
<evidence type="ECO:0000256" key="3">
    <source>
        <dbReference type="ARBA" id="ARBA00022741"/>
    </source>
</evidence>
<evidence type="ECO:0000256" key="2">
    <source>
        <dbReference type="ARBA" id="ARBA00022448"/>
    </source>
</evidence>
<evidence type="ECO:0000256" key="4">
    <source>
        <dbReference type="ARBA" id="ARBA00022840"/>
    </source>
</evidence>
<dbReference type="AlphaFoldDB" id="A0A8B2NTU4"/>
<dbReference type="CDD" id="cd03224">
    <property type="entry name" value="ABC_TM1139_LivF_branched"/>
    <property type="match status" value="1"/>
</dbReference>
<keyword evidence="4 8" id="KW-0067">ATP-binding</keyword>
<dbReference type="Proteomes" id="UP000249590">
    <property type="component" value="Unassembled WGS sequence"/>
</dbReference>
<gene>
    <name evidence="8" type="ORF">DLJ53_09810</name>
</gene>
<dbReference type="InterPro" id="IPR003439">
    <property type="entry name" value="ABC_transporter-like_ATP-bd"/>
</dbReference>
<keyword evidence="2" id="KW-0813">Transport</keyword>
<evidence type="ECO:0000256" key="1">
    <source>
        <dbReference type="ARBA" id="ARBA00005417"/>
    </source>
</evidence>
<dbReference type="Pfam" id="PF00005">
    <property type="entry name" value="ABC_tran"/>
    <property type="match status" value="1"/>
</dbReference>
<dbReference type="EMBL" id="QHHQ01000002">
    <property type="protein sequence ID" value="RAI01698.1"/>
    <property type="molecule type" value="Genomic_DNA"/>
</dbReference>
<comment type="similarity">
    <text evidence="1">Belongs to the ABC transporter superfamily.</text>
</comment>
<organism evidence="8 9">
    <name type="scientific">Acuticoccus sediminis</name>
    <dbReference type="NCBI Taxonomy" id="2184697"/>
    <lineage>
        <taxon>Bacteria</taxon>
        <taxon>Pseudomonadati</taxon>
        <taxon>Pseudomonadota</taxon>
        <taxon>Alphaproteobacteria</taxon>
        <taxon>Hyphomicrobiales</taxon>
        <taxon>Amorphaceae</taxon>
        <taxon>Acuticoccus</taxon>
    </lineage>
</organism>